<dbReference type="InterPro" id="IPR050121">
    <property type="entry name" value="Cytochrome_P450_monoxygenase"/>
</dbReference>
<name>A0A086TCQ4_HAPC1</name>
<dbReference type="OrthoDB" id="3934656at2759"/>
<dbReference type="InterPro" id="IPR002401">
    <property type="entry name" value="Cyt_P450_E_grp-I"/>
</dbReference>
<dbReference type="PANTHER" id="PTHR24305:SF190">
    <property type="entry name" value="P450, PUTATIVE (EUROFUNG)-RELATED"/>
    <property type="match status" value="1"/>
</dbReference>
<keyword evidence="6" id="KW-0560">Oxidoreductase</keyword>
<gene>
    <name evidence="8" type="ORF">ACRE_020430</name>
</gene>
<evidence type="ECO:0000256" key="3">
    <source>
        <dbReference type="ARBA" id="ARBA00022723"/>
    </source>
</evidence>
<feature type="chain" id="PRO_5001815724" evidence="7">
    <location>
        <begin position="29"/>
        <end position="508"/>
    </location>
</feature>
<dbReference type="GO" id="GO:0020037">
    <property type="term" value="F:heme binding"/>
    <property type="evidence" value="ECO:0007669"/>
    <property type="project" value="InterPro"/>
</dbReference>
<dbReference type="SUPFAM" id="SSF48264">
    <property type="entry name" value="Cytochrome P450"/>
    <property type="match status" value="1"/>
</dbReference>
<dbReference type="GO" id="GO:0032259">
    <property type="term" value="P:methylation"/>
    <property type="evidence" value="ECO:0007669"/>
    <property type="project" value="UniProtKB-KW"/>
</dbReference>
<dbReference type="Proteomes" id="UP000029964">
    <property type="component" value="Unassembled WGS sequence"/>
</dbReference>
<dbReference type="GO" id="GO:0016705">
    <property type="term" value="F:oxidoreductase activity, acting on paired donors, with incorporation or reduction of molecular oxygen"/>
    <property type="evidence" value="ECO:0007669"/>
    <property type="project" value="InterPro"/>
</dbReference>
<protein>
    <submittedName>
        <fullName evidence="8">Pisatin demethylase-like protein</fullName>
    </submittedName>
</protein>
<evidence type="ECO:0000256" key="1">
    <source>
        <dbReference type="ARBA" id="ARBA00001971"/>
    </source>
</evidence>
<evidence type="ECO:0000256" key="4">
    <source>
        <dbReference type="ARBA" id="ARBA00023004"/>
    </source>
</evidence>
<keyword evidence="2 5" id="KW-0349">Heme</keyword>
<dbReference type="PRINTS" id="PR00463">
    <property type="entry name" value="EP450I"/>
</dbReference>
<feature type="binding site" description="axial binding residue" evidence="5">
    <location>
        <position position="448"/>
    </location>
    <ligand>
        <name>heme</name>
        <dbReference type="ChEBI" id="CHEBI:30413"/>
    </ligand>
    <ligandPart>
        <name>Fe</name>
        <dbReference type="ChEBI" id="CHEBI:18248"/>
    </ligandPart>
</feature>
<reference evidence="9" key="1">
    <citation type="journal article" date="2014" name="Genome Announc.">
        <title>Genome sequence and annotation of Acremonium chrysogenum, producer of the beta-lactam antibiotic cephalosporin C.</title>
        <authorList>
            <person name="Terfehr D."/>
            <person name="Dahlmann T.A."/>
            <person name="Specht T."/>
            <person name="Zadra I."/>
            <person name="Kuernsteiner H."/>
            <person name="Kueck U."/>
        </authorList>
    </citation>
    <scope>NUCLEOTIDE SEQUENCE [LARGE SCALE GENOMIC DNA]</scope>
    <source>
        <strain evidence="9">ATCC 11550 / CBS 779.69 / DSM 880 / IAM 14645 / JCM 23072 / IMI 49137</strain>
    </source>
</reference>
<dbReference type="EMBL" id="JPKY01000012">
    <property type="protein sequence ID" value="KFH47136.1"/>
    <property type="molecule type" value="Genomic_DNA"/>
</dbReference>
<dbReference type="Pfam" id="PF00067">
    <property type="entry name" value="p450"/>
    <property type="match status" value="1"/>
</dbReference>
<organism evidence="8 9">
    <name type="scientific">Hapsidospora chrysogenum (strain ATCC 11550 / CBS 779.69 / DSM 880 / IAM 14645 / JCM 23072 / IMI 49137)</name>
    <name type="common">Acremonium chrysogenum</name>
    <dbReference type="NCBI Taxonomy" id="857340"/>
    <lineage>
        <taxon>Eukaryota</taxon>
        <taxon>Fungi</taxon>
        <taxon>Dikarya</taxon>
        <taxon>Ascomycota</taxon>
        <taxon>Pezizomycotina</taxon>
        <taxon>Sordariomycetes</taxon>
        <taxon>Hypocreomycetidae</taxon>
        <taxon>Hypocreales</taxon>
        <taxon>Bionectriaceae</taxon>
        <taxon>Hapsidospora</taxon>
    </lineage>
</organism>
<dbReference type="InterPro" id="IPR036396">
    <property type="entry name" value="Cyt_P450_sf"/>
</dbReference>
<evidence type="ECO:0000256" key="7">
    <source>
        <dbReference type="SAM" id="SignalP"/>
    </source>
</evidence>
<keyword evidence="4 5" id="KW-0408">Iron</keyword>
<accession>A0A086TCQ4</accession>
<evidence type="ECO:0000256" key="5">
    <source>
        <dbReference type="PIRSR" id="PIRSR602401-1"/>
    </source>
</evidence>
<comment type="caution">
    <text evidence="8">The sequence shown here is derived from an EMBL/GenBank/DDBJ whole genome shotgun (WGS) entry which is preliminary data.</text>
</comment>
<dbReference type="InterPro" id="IPR017972">
    <property type="entry name" value="Cyt_P450_CS"/>
</dbReference>
<dbReference type="AlphaFoldDB" id="A0A086TCQ4"/>
<dbReference type="CDD" id="cd11060">
    <property type="entry name" value="CYP57A1-like"/>
    <property type="match status" value="1"/>
</dbReference>
<evidence type="ECO:0000313" key="9">
    <source>
        <dbReference type="Proteomes" id="UP000029964"/>
    </source>
</evidence>
<dbReference type="STRING" id="857340.A0A086TCQ4"/>
<dbReference type="PANTHER" id="PTHR24305">
    <property type="entry name" value="CYTOCHROME P450"/>
    <property type="match status" value="1"/>
</dbReference>
<dbReference type="InterPro" id="IPR001128">
    <property type="entry name" value="Cyt_P450"/>
</dbReference>
<keyword evidence="8" id="KW-0489">Methyltransferase</keyword>
<keyword evidence="7" id="KW-0732">Signal</keyword>
<comment type="cofactor">
    <cofactor evidence="1 5">
        <name>heme</name>
        <dbReference type="ChEBI" id="CHEBI:30413"/>
    </cofactor>
</comment>
<dbReference type="GO" id="GO:0004497">
    <property type="term" value="F:monooxygenase activity"/>
    <property type="evidence" value="ECO:0007669"/>
    <property type="project" value="UniProtKB-KW"/>
</dbReference>
<dbReference type="PROSITE" id="PS00086">
    <property type="entry name" value="CYTOCHROME_P450"/>
    <property type="match status" value="1"/>
</dbReference>
<keyword evidence="8" id="KW-0808">Transferase</keyword>
<proteinExistence type="inferred from homology"/>
<feature type="signal peptide" evidence="7">
    <location>
        <begin position="1"/>
        <end position="28"/>
    </location>
</feature>
<evidence type="ECO:0000313" key="8">
    <source>
        <dbReference type="EMBL" id="KFH47136.1"/>
    </source>
</evidence>
<keyword evidence="9" id="KW-1185">Reference proteome</keyword>
<dbReference type="HOGENOM" id="CLU_001570_14_0_1"/>
<keyword evidence="6" id="KW-0503">Monooxygenase</keyword>
<dbReference type="PRINTS" id="PR00385">
    <property type="entry name" value="P450"/>
</dbReference>
<sequence>MSFSLPLLGGLAAVLVLLVRPLFSPLRSVPGPFLARWTDAWYLYKVWRGDFEKTNRRLHEVYGPIVRYGPNRYSVSDATAIDIIYGHGSQFAKSSWYSAWAKPPPWTAREAGAGTLSLFNDQSISRHVHNRRQFQSTYSMTSLVSYEPYADECADIFAQRLEEFANAGTAVDLRYWFQCYAFDVIGMITYAKRFGFLDAGEDIGGVIRQIEDFFLYGALVGIYPSLHPLLYRLKNLMAGEKGYGRNYILKFALERLNDEQTQAKAQNSERESFLAKFMAKNAKDPETFTNEHTIAGCLSNVSAGSDTTAISLSAVFHFLLSNPDCLGKLQDEVDSLHAQGQLSRNPTFKETQQMPYLQAVMKEALRLHPIAGLPLERVVPEKGSTIGGVYFPPGTVVGLNIWVEHRNPAFFGDDADCFRPERWLTTDAEKLRVMNRHWVPFGIGSRTCIGRHISMLEMSKLIPRIIRDFDLHPSATSSGDTWPVLNTFIVRPTDFTVKFGLRDKSAQA</sequence>
<dbReference type="Gene3D" id="1.10.630.10">
    <property type="entry name" value="Cytochrome P450"/>
    <property type="match status" value="1"/>
</dbReference>
<dbReference type="GO" id="GO:0008168">
    <property type="term" value="F:methyltransferase activity"/>
    <property type="evidence" value="ECO:0007669"/>
    <property type="project" value="UniProtKB-KW"/>
</dbReference>
<dbReference type="FunFam" id="1.10.630.10:FF:000050">
    <property type="entry name" value="Cytochrome P450 monooxygenase"/>
    <property type="match status" value="1"/>
</dbReference>
<comment type="similarity">
    <text evidence="6">Belongs to the cytochrome P450 family.</text>
</comment>
<evidence type="ECO:0000256" key="6">
    <source>
        <dbReference type="RuleBase" id="RU000461"/>
    </source>
</evidence>
<dbReference type="GO" id="GO:0005506">
    <property type="term" value="F:iron ion binding"/>
    <property type="evidence" value="ECO:0007669"/>
    <property type="project" value="InterPro"/>
</dbReference>
<evidence type="ECO:0000256" key="2">
    <source>
        <dbReference type="ARBA" id="ARBA00022617"/>
    </source>
</evidence>
<keyword evidence="3 5" id="KW-0479">Metal-binding</keyword>